<dbReference type="InterPro" id="IPR016135">
    <property type="entry name" value="UBQ-conjugating_enzyme/RWD"/>
</dbReference>
<protein>
    <recommendedName>
        <fullName evidence="2">UBC core domain-containing protein</fullName>
    </recommendedName>
</protein>
<dbReference type="Gene3D" id="3.10.110.10">
    <property type="entry name" value="Ubiquitin Conjugating Enzyme"/>
    <property type="match status" value="1"/>
</dbReference>
<proteinExistence type="predicted"/>
<dbReference type="SUPFAM" id="SSF54495">
    <property type="entry name" value="UBC-like"/>
    <property type="match status" value="1"/>
</dbReference>
<dbReference type="FunFam" id="3.10.110.10:FF:000109">
    <property type="entry name" value="Ubiquitin-conjugating enzyme E2 J2-like"/>
    <property type="match status" value="1"/>
</dbReference>
<keyword evidence="4" id="KW-1185">Reference proteome</keyword>
<gene>
    <name evidence="3" type="ORF">E3P99_00263</name>
</gene>
<keyword evidence="1" id="KW-0833">Ubl conjugation pathway</keyword>
<organism evidence="3 4">
    <name type="scientific">Wallemia hederae</name>
    <dbReference type="NCBI Taxonomy" id="1540922"/>
    <lineage>
        <taxon>Eukaryota</taxon>
        <taxon>Fungi</taxon>
        <taxon>Dikarya</taxon>
        <taxon>Basidiomycota</taxon>
        <taxon>Wallemiomycotina</taxon>
        <taxon>Wallemiomycetes</taxon>
        <taxon>Wallemiales</taxon>
        <taxon>Wallemiaceae</taxon>
        <taxon>Wallemia</taxon>
    </lineage>
</organism>
<dbReference type="Pfam" id="PF00179">
    <property type="entry name" value="UQ_con"/>
    <property type="match status" value="1"/>
</dbReference>
<evidence type="ECO:0000256" key="1">
    <source>
        <dbReference type="ARBA" id="ARBA00022786"/>
    </source>
</evidence>
<dbReference type="PROSITE" id="PS50127">
    <property type="entry name" value="UBC_2"/>
    <property type="match status" value="1"/>
</dbReference>
<dbReference type="OrthoDB" id="1158011at2759"/>
<dbReference type="Proteomes" id="UP000310189">
    <property type="component" value="Unassembled WGS sequence"/>
</dbReference>
<accession>A0A4T0FW97</accession>
<evidence type="ECO:0000313" key="4">
    <source>
        <dbReference type="Proteomes" id="UP000310189"/>
    </source>
</evidence>
<evidence type="ECO:0000313" key="3">
    <source>
        <dbReference type="EMBL" id="TIA93162.1"/>
    </source>
</evidence>
<dbReference type="EMBL" id="SPNW01000003">
    <property type="protein sequence ID" value="TIA93162.1"/>
    <property type="molecule type" value="Genomic_DNA"/>
</dbReference>
<reference evidence="3 4" key="1">
    <citation type="submission" date="2019-03" db="EMBL/GenBank/DDBJ databases">
        <title>Sequencing 23 genomes of Wallemia ichthyophaga.</title>
        <authorList>
            <person name="Gostincar C."/>
        </authorList>
    </citation>
    <scope>NUCLEOTIDE SEQUENCE [LARGE SCALE GENOMIC DNA]</scope>
    <source>
        <strain evidence="3 4">EXF-5753</strain>
    </source>
</reference>
<comment type="caution">
    <text evidence="3">The sequence shown here is derived from an EMBL/GenBank/DDBJ whole genome shotgun (WGS) entry which is preliminary data.</text>
</comment>
<dbReference type="PANTHER" id="PTHR24067">
    <property type="entry name" value="UBIQUITIN-CONJUGATING ENZYME E2"/>
    <property type="match status" value="1"/>
</dbReference>
<name>A0A4T0FW97_9BASI</name>
<dbReference type="InterPro" id="IPR050113">
    <property type="entry name" value="Ub_conjugating_enzyme"/>
</dbReference>
<evidence type="ECO:0000259" key="2">
    <source>
        <dbReference type="PROSITE" id="PS50127"/>
    </source>
</evidence>
<sequence>MHTLSDIRSTLTRTPRFLCSSSRRQSLPTRVYTVEVFITECLSRDPVINMGHSAAATKQQLTASRASPAARKRLMKENAAMQHQPPPFGFARPDEKDILKWHYVLRGPPDSPYVGGEYHGTLAFPAQYPFKPPEIKMITPSGRFQPNTSICTTFSSFHPASWNPAWSVASILTGLLSFFLDDEIGTGGIRATRSERLMMASKSRTFNRQNKAFMEIFSDLVEPQANPSLDQILDKAAPHPLLPPSLPSHPPLTHISHSKPERTLWDRWRWAVLLLVAVVISRISHH</sequence>
<dbReference type="AlphaFoldDB" id="A0A4T0FW97"/>
<dbReference type="SMART" id="SM00212">
    <property type="entry name" value="UBCc"/>
    <property type="match status" value="1"/>
</dbReference>
<feature type="domain" description="UBC core" evidence="2">
    <location>
        <begin position="69"/>
        <end position="219"/>
    </location>
</feature>
<dbReference type="CDD" id="cd23799">
    <property type="entry name" value="UBCc_UBE2J"/>
    <property type="match status" value="1"/>
</dbReference>
<dbReference type="InterPro" id="IPR000608">
    <property type="entry name" value="UBC"/>
</dbReference>